<gene>
    <name evidence="5" type="ORF">BDK92_4877</name>
</gene>
<evidence type="ECO:0000313" key="5">
    <source>
        <dbReference type="EMBL" id="RKR90504.1"/>
    </source>
</evidence>
<dbReference type="Pfam" id="PF13439">
    <property type="entry name" value="Glyco_transf_4"/>
    <property type="match status" value="1"/>
</dbReference>
<dbReference type="GO" id="GO:1901137">
    <property type="term" value="P:carbohydrate derivative biosynthetic process"/>
    <property type="evidence" value="ECO:0007669"/>
    <property type="project" value="UniProtKB-ARBA"/>
</dbReference>
<evidence type="ECO:0000256" key="2">
    <source>
        <dbReference type="ARBA" id="ARBA00022679"/>
    </source>
</evidence>
<dbReference type="PANTHER" id="PTHR45947">
    <property type="entry name" value="SULFOQUINOVOSYL TRANSFERASE SQD2"/>
    <property type="match status" value="1"/>
</dbReference>
<evidence type="ECO:0000256" key="1">
    <source>
        <dbReference type="ARBA" id="ARBA00022676"/>
    </source>
</evidence>
<feature type="domain" description="Glycosyl transferase family 1" evidence="3">
    <location>
        <begin position="197"/>
        <end position="345"/>
    </location>
</feature>
<proteinExistence type="predicted"/>
<dbReference type="Gene3D" id="3.40.50.2000">
    <property type="entry name" value="Glycogen Phosphorylase B"/>
    <property type="match status" value="2"/>
</dbReference>
<name>A0A495JQ70_9ACTN</name>
<dbReference type="CDD" id="cd03814">
    <property type="entry name" value="GT4-like"/>
    <property type="match status" value="1"/>
</dbReference>
<sequence>MRIAIVTESFPPDVNGVAHSVVRAAEHLVRRGHTPIVIAPAPASATRDIGDDHPYPVVRVPSVAVPRYRGFRLGLPSARLADTLHEHAPDVVHLASPFVLGARGMAVASQLDLPTLAVYQTDLAAYARHYRLGWGEAAAWRWLRNIHNSADRTLAPSTRSAADLVAHGVQRVWLWRRGVDSVRFDPALRSTAIRTALAPNGELLVGYVGRLAVEKRVELLAETSRLPGVRLVVIGDGPARRDLEKALPGALFLGAQHGEQLAQLYASLDIFVHSGPYETFGQTVQEALASGLPVVAPAAGGPLDLVEPGVTGTLVPPEDGPALAEAVAELAADPERRRAFGIAARAGVSGRSWAAVGDELVGHYRAVLAASGAATSRRIAA</sequence>
<comment type="caution">
    <text evidence="5">The sequence shown here is derived from an EMBL/GenBank/DDBJ whole genome shotgun (WGS) entry which is preliminary data.</text>
</comment>
<reference evidence="5 6" key="1">
    <citation type="submission" date="2018-10" db="EMBL/GenBank/DDBJ databases">
        <title>Sequencing the genomes of 1000 actinobacteria strains.</title>
        <authorList>
            <person name="Klenk H.-P."/>
        </authorList>
    </citation>
    <scope>NUCLEOTIDE SEQUENCE [LARGE SCALE GENOMIC DNA]</scope>
    <source>
        <strain evidence="5 6">DSM 45175</strain>
    </source>
</reference>
<accession>A0A495JQ70</accession>
<protein>
    <submittedName>
        <fullName evidence="5">Phosphatidylinositol alpha 1,6-mannosyltransferase</fullName>
    </submittedName>
</protein>
<dbReference type="InterPro" id="IPR028098">
    <property type="entry name" value="Glyco_trans_4-like_N"/>
</dbReference>
<evidence type="ECO:0000313" key="6">
    <source>
        <dbReference type="Proteomes" id="UP000277671"/>
    </source>
</evidence>
<dbReference type="EMBL" id="RBKT01000001">
    <property type="protein sequence ID" value="RKR90504.1"/>
    <property type="molecule type" value="Genomic_DNA"/>
</dbReference>
<keyword evidence="1 5" id="KW-0328">Glycosyltransferase</keyword>
<feature type="domain" description="Glycosyltransferase subfamily 4-like N-terminal" evidence="4">
    <location>
        <begin position="14"/>
        <end position="181"/>
    </location>
</feature>
<organism evidence="5 6">
    <name type="scientific">Micromonospora pisi</name>
    <dbReference type="NCBI Taxonomy" id="589240"/>
    <lineage>
        <taxon>Bacteria</taxon>
        <taxon>Bacillati</taxon>
        <taxon>Actinomycetota</taxon>
        <taxon>Actinomycetes</taxon>
        <taxon>Micromonosporales</taxon>
        <taxon>Micromonosporaceae</taxon>
        <taxon>Micromonospora</taxon>
    </lineage>
</organism>
<dbReference type="PANTHER" id="PTHR45947:SF3">
    <property type="entry name" value="SULFOQUINOVOSYL TRANSFERASE SQD2"/>
    <property type="match status" value="1"/>
</dbReference>
<keyword evidence="2 5" id="KW-0808">Transferase</keyword>
<dbReference type="InterPro" id="IPR050194">
    <property type="entry name" value="Glycosyltransferase_grp1"/>
</dbReference>
<dbReference type="InterPro" id="IPR001296">
    <property type="entry name" value="Glyco_trans_1"/>
</dbReference>
<keyword evidence="6" id="KW-1185">Reference proteome</keyword>
<dbReference type="Pfam" id="PF00534">
    <property type="entry name" value="Glycos_transf_1"/>
    <property type="match status" value="1"/>
</dbReference>
<dbReference type="Proteomes" id="UP000277671">
    <property type="component" value="Unassembled WGS sequence"/>
</dbReference>
<dbReference type="SUPFAM" id="SSF53756">
    <property type="entry name" value="UDP-Glycosyltransferase/glycogen phosphorylase"/>
    <property type="match status" value="1"/>
</dbReference>
<evidence type="ECO:0000259" key="4">
    <source>
        <dbReference type="Pfam" id="PF13439"/>
    </source>
</evidence>
<dbReference type="RefSeq" id="WP_121158769.1">
    <property type="nucleotide sequence ID" value="NZ_RBKT01000001.1"/>
</dbReference>
<dbReference type="AlphaFoldDB" id="A0A495JQ70"/>
<evidence type="ECO:0000259" key="3">
    <source>
        <dbReference type="Pfam" id="PF00534"/>
    </source>
</evidence>
<dbReference type="GO" id="GO:0016758">
    <property type="term" value="F:hexosyltransferase activity"/>
    <property type="evidence" value="ECO:0007669"/>
    <property type="project" value="TreeGrafter"/>
</dbReference>
<dbReference type="OrthoDB" id="9802525at2"/>